<evidence type="ECO:0000259" key="1">
    <source>
        <dbReference type="Pfam" id="PF13490"/>
    </source>
</evidence>
<protein>
    <recommendedName>
        <fullName evidence="1">Putative zinc-finger domain-containing protein</fullName>
    </recommendedName>
</protein>
<dbReference type="InterPro" id="IPR041916">
    <property type="entry name" value="Anti_sigma_zinc_sf"/>
</dbReference>
<dbReference type="OrthoDB" id="166006at2"/>
<dbReference type="KEGG" id="rca:Rcas_2572"/>
<proteinExistence type="predicted"/>
<dbReference type="HOGENOM" id="CLU_179277_0_1_0"/>
<dbReference type="eggNOG" id="COG5660">
    <property type="taxonomic scope" value="Bacteria"/>
</dbReference>
<gene>
    <name evidence="2" type="ordered locus">Rcas_2572</name>
</gene>
<dbReference type="AlphaFoldDB" id="A7NSD4"/>
<dbReference type="Gene3D" id="1.10.10.1320">
    <property type="entry name" value="Anti-sigma factor, zinc-finger domain"/>
    <property type="match status" value="1"/>
</dbReference>
<dbReference type="RefSeq" id="WP_012121074.1">
    <property type="nucleotide sequence ID" value="NC_009767.1"/>
</dbReference>
<organism evidence="2 3">
    <name type="scientific">Roseiflexus castenholzii (strain DSM 13941 / HLO8)</name>
    <dbReference type="NCBI Taxonomy" id="383372"/>
    <lineage>
        <taxon>Bacteria</taxon>
        <taxon>Bacillati</taxon>
        <taxon>Chloroflexota</taxon>
        <taxon>Chloroflexia</taxon>
        <taxon>Chloroflexales</taxon>
        <taxon>Roseiflexineae</taxon>
        <taxon>Roseiflexaceae</taxon>
        <taxon>Roseiflexus</taxon>
    </lineage>
</organism>
<reference evidence="2 3" key="1">
    <citation type="submission" date="2007-08" db="EMBL/GenBank/DDBJ databases">
        <title>Complete sequence of Roseiflexus castenholzii DSM 13941.</title>
        <authorList>
            <consortium name="US DOE Joint Genome Institute"/>
            <person name="Copeland A."/>
            <person name="Lucas S."/>
            <person name="Lapidus A."/>
            <person name="Barry K."/>
            <person name="Glavina del Rio T."/>
            <person name="Dalin E."/>
            <person name="Tice H."/>
            <person name="Pitluck S."/>
            <person name="Thompson L.S."/>
            <person name="Brettin T."/>
            <person name="Bruce D."/>
            <person name="Detter J.C."/>
            <person name="Han C."/>
            <person name="Tapia R."/>
            <person name="Schmutz J."/>
            <person name="Larimer F."/>
            <person name="Land M."/>
            <person name="Hauser L."/>
            <person name="Kyrpides N."/>
            <person name="Mikhailova N."/>
            <person name="Bryant D.A."/>
            <person name="Hanada S."/>
            <person name="Tsukatani Y."/>
            <person name="Richardson P."/>
        </authorList>
    </citation>
    <scope>NUCLEOTIDE SEQUENCE [LARGE SCALE GENOMIC DNA]</scope>
    <source>
        <strain evidence="3">DSM 13941 / HLO8</strain>
    </source>
</reference>
<sequence>MDAHHYLHDDPERCRDILAQLNDYLDGELAESLCRELEQHLAECPDCRTVYDTLSRTIHIYRALRDVPAELPQGVEERLIHRIKVSLNDGHLQHSDRHASTSD</sequence>
<dbReference type="Proteomes" id="UP000000263">
    <property type="component" value="Chromosome"/>
</dbReference>
<evidence type="ECO:0000313" key="3">
    <source>
        <dbReference type="Proteomes" id="UP000000263"/>
    </source>
</evidence>
<dbReference type="EMBL" id="CP000804">
    <property type="protein sequence ID" value="ABU58650.1"/>
    <property type="molecule type" value="Genomic_DNA"/>
</dbReference>
<evidence type="ECO:0000313" key="2">
    <source>
        <dbReference type="EMBL" id="ABU58650.1"/>
    </source>
</evidence>
<dbReference type="Pfam" id="PF13490">
    <property type="entry name" value="zf-HC2"/>
    <property type="match status" value="1"/>
</dbReference>
<feature type="domain" description="Putative zinc-finger" evidence="1">
    <location>
        <begin position="14"/>
        <end position="48"/>
    </location>
</feature>
<dbReference type="STRING" id="383372.Rcas_2572"/>
<accession>A7NSD4</accession>
<keyword evidence="3" id="KW-1185">Reference proteome</keyword>
<dbReference type="InterPro" id="IPR027383">
    <property type="entry name" value="Znf_put"/>
</dbReference>
<name>A7NSD4_ROSCS</name>